<feature type="transmembrane region" description="Helical" evidence="2">
    <location>
        <begin position="326"/>
        <end position="350"/>
    </location>
</feature>
<dbReference type="eggNOG" id="KOG3700">
    <property type="taxonomic scope" value="Eukaryota"/>
</dbReference>
<feature type="region of interest" description="Disordered" evidence="1">
    <location>
        <begin position="683"/>
        <end position="720"/>
    </location>
</feature>
<evidence type="ECO:0000313" key="5">
    <source>
        <dbReference type="EMBL" id="EDX02122.2"/>
    </source>
</evidence>
<evidence type="ECO:0000256" key="3">
    <source>
        <dbReference type="SAM" id="SignalP"/>
    </source>
</evidence>
<feature type="chain" id="PRO_5006459278" description="Nose resistant-to-fluoxetine protein N-terminal domain-containing protein" evidence="3">
    <location>
        <begin position="22"/>
        <end position="736"/>
    </location>
</feature>
<dbReference type="KEGG" id="dya:Dyak_GE15850"/>
<accession>B4PZG6</accession>
<dbReference type="Pfam" id="PF20146">
    <property type="entry name" value="NRF"/>
    <property type="match status" value="1"/>
</dbReference>
<keyword evidence="2" id="KW-0812">Transmembrane</keyword>
<feature type="transmembrane region" description="Helical" evidence="2">
    <location>
        <begin position="500"/>
        <end position="521"/>
    </location>
</feature>
<evidence type="ECO:0000256" key="1">
    <source>
        <dbReference type="SAM" id="MobiDB-lite"/>
    </source>
</evidence>
<feature type="domain" description="Nose resistant-to-fluoxetine protein N-terminal" evidence="4">
    <location>
        <begin position="77"/>
        <end position="211"/>
    </location>
</feature>
<feature type="transmembrane region" description="Helical" evidence="2">
    <location>
        <begin position="460"/>
        <end position="480"/>
    </location>
</feature>
<dbReference type="EMBL" id="CM000162">
    <property type="protein sequence ID" value="EDX02122.2"/>
    <property type="molecule type" value="Genomic_DNA"/>
</dbReference>
<feature type="transmembrane region" description="Helical" evidence="2">
    <location>
        <begin position="533"/>
        <end position="555"/>
    </location>
</feature>
<evidence type="ECO:0000259" key="4">
    <source>
        <dbReference type="SMART" id="SM00703"/>
    </source>
</evidence>
<organism evidence="5 6">
    <name type="scientific">Drosophila yakuba</name>
    <name type="common">Fruit fly</name>
    <dbReference type="NCBI Taxonomy" id="7245"/>
    <lineage>
        <taxon>Eukaryota</taxon>
        <taxon>Metazoa</taxon>
        <taxon>Ecdysozoa</taxon>
        <taxon>Arthropoda</taxon>
        <taxon>Hexapoda</taxon>
        <taxon>Insecta</taxon>
        <taxon>Pterygota</taxon>
        <taxon>Neoptera</taxon>
        <taxon>Endopterygota</taxon>
        <taxon>Diptera</taxon>
        <taxon>Brachycera</taxon>
        <taxon>Muscomorpha</taxon>
        <taxon>Ephydroidea</taxon>
        <taxon>Drosophilidae</taxon>
        <taxon>Drosophila</taxon>
        <taxon>Sophophora</taxon>
    </lineage>
</organism>
<dbReference type="Pfam" id="PF01757">
    <property type="entry name" value="Acyl_transf_3"/>
    <property type="match status" value="1"/>
</dbReference>
<feature type="transmembrane region" description="Helical" evidence="2">
    <location>
        <begin position="220"/>
        <end position="244"/>
    </location>
</feature>
<name>B4PZG6_DROYA</name>
<reference evidence="5 6" key="2">
    <citation type="journal article" date="2007" name="PLoS Biol.">
        <title>Principles of genome evolution in the Drosophila melanogaster species group.</title>
        <authorList>
            <person name="Ranz J.M."/>
            <person name="Maurin D."/>
            <person name="Chan Y.S."/>
            <person name="von Grotthuss M."/>
            <person name="Hillier L.W."/>
            <person name="Roote J."/>
            <person name="Ashburner M."/>
            <person name="Bergman C.M."/>
        </authorList>
    </citation>
    <scope>NUCLEOTIDE SEQUENCE [LARGE SCALE GENOMIC DNA]</scope>
    <source>
        <strain evidence="6">Tai18E2 / Tucson 14021-0261.01</strain>
    </source>
</reference>
<feature type="transmembrane region" description="Helical" evidence="2">
    <location>
        <begin position="433"/>
        <end position="453"/>
    </location>
</feature>
<sequence length="736" mass="83265">MRKMIRVLGILLTVGLAVVKGTLPTQIHLLAEHEVSSMADYERLLDLRSLAVEFYREFRNISTADVHLLGKRLGPEDLRCLADMAQFMSALGVPKAWAIKMIDAWGTIPSGYFRGNRIDMGNYEECLSVEGIISVSHNIKGKYCLMELPIAKWLGFTSELLAETNMKIALCQPSSCSADTMELFLKQLLQRLLGASDMSNWFFISEASCRTKDAEPWDGLTIFTVVLLSVFGATVILCTLYDYFLCPEQDKLPRPIRAFSARATSRSLFTIVENTASPNVIHCLNGMRCMSLIWVIFGHEYIINLKGPAINPADNLQWMSQPFSSFILYGTFSVDTFFFISGLLLVSIGLRGMEKAKGKLNVPLMYLHRYLRLTPLVAVAILVYFKMLPLFADGPLYDTVGFFDYSVCQKSWYWTLLYVQNYATSDVCVPHTWYLAVDMQLYILSPILLIGLYKWGRKAAGGILVVTLLLSACLFATIMVNDYPVMFKDGSQAEEVQEKIYYATHTHAAPWLIGTMFGYLLHLIRGRRVQICLLAVWAGWLLCLALLFASIFALYPYSKLLGKSPSVLDGALYYTLARIAWPLALCWVVFACMQGYGGLANSFLSSPLWQPLSKLSYSAYIWHIFIEEVNHRRVQNNTYFSNYEVMLSFWSTLGFTLLMSYVLYVIIEAPLEGLERMIFPNHRSAPAGKDQPQTESESRTKVVDRMEEQPEQLSETLGIDLESTIHKTETDLELSN</sequence>
<dbReference type="GO" id="GO:0016747">
    <property type="term" value="F:acyltransferase activity, transferring groups other than amino-acyl groups"/>
    <property type="evidence" value="ECO:0007669"/>
    <property type="project" value="InterPro"/>
</dbReference>
<dbReference type="OrthoDB" id="118951at2759"/>
<keyword evidence="6" id="KW-1185">Reference proteome</keyword>
<keyword evidence="3" id="KW-0732">Signal</keyword>
<dbReference type="Proteomes" id="UP000002282">
    <property type="component" value="Chromosome X"/>
</dbReference>
<dbReference type="PANTHER" id="PTHR11161:SF0">
    <property type="entry name" value="O-ACYLTRANSFERASE LIKE PROTEIN"/>
    <property type="match status" value="1"/>
</dbReference>
<dbReference type="HOGENOM" id="CLU_007874_2_2_1"/>
<dbReference type="InterPro" id="IPR006621">
    <property type="entry name" value="Nose-resist-to-fluoxetine_N"/>
</dbReference>
<keyword evidence="2" id="KW-1133">Transmembrane helix</keyword>
<reference evidence="5 6" key="1">
    <citation type="journal article" date="2007" name="Nature">
        <title>Evolution of genes and genomes on the Drosophila phylogeny.</title>
        <authorList>
            <consortium name="Drosophila 12 Genomes Consortium"/>
            <person name="Clark A.G."/>
            <person name="Eisen M.B."/>
            <person name="Smith D.R."/>
            <person name="Bergman C.M."/>
            <person name="Oliver B."/>
            <person name="Markow T.A."/>
            <person name="Kaufman T.C."/>
            <person name="Kellis M."/>
            <person name="Gelbart W."/>
            <person name="Iyer V.N."/>
            <person name="Pollard D.A."/>
            <person name="Sackton T.B."/>
            <person name="Larracuente A.M."/>
            <person name="Singh N.D."/>
            <person name="Abad J.P."/>
            <person name="Abt D.N."/>
            <person name="Adryan B."/>
            <person name="Aguade M."/>
            <person name="Akashi H."/>
            <person name="Anderson W.W."/>
            <person name="Aquadro C.F."/>
            <person name="Ardell D.H."/>
            <person name="Arguello R."/>
            <person name="Artieri C.G."/>
            <person name="Barbash D.A."/>
            <person name="Barker D."/>
            <person name="Barsanti P."/>
            <person name="Batterham P."/>
            <person name="Batzoglou S."/>
            <person name="Begun D."/>
            <person name="Bhutkar A."/>
            <person name="Blanco E."/>
            <person name="Bosak S.A."/>
            <person name="Bradley R.K."/>
            <person name="Brand A.D."/>
            <person name="Brent M.R."/>
            <person name="Brooks A.N."/>
            <person name="Brown R.H."/>
            <person name="Butlin R.K."/>
            <person name="Caggese C."/>
            <person name="Calvi B.R."/>
            <person name="Bernardo de Carvalho A."/>
            <person name="Caspi A."/>
            <person name="Castrezana S."/>
            <person name="Celniker S.E."/>
            <person name="Chang J.L."/>
            <person name="Chapple C."/>
            <person name="Chatterji S."/>
            <person name="Chinwalla A."/>
            <person name="Civetta A."/>
            <person name="Clifton S.W."/>
            <person name="Comeron J.M."/>
            <person name="Costello J.C."/>
            <person name="Coyne J.A."/>
            <person name="Daub J."/>
            <person name="David R.G."/>
            <person name="Delcher A.L."/>
            <person name="Delehaunty K."/>
            <person name="Do C.B."/>
            <person name="Ebling H."/>
            <person name="Edwards K."/>
            <person name="Eickbush T."/>
            <person name="Evans J.D."/>
            <person name="Filipski A."/>
            <person name="Findeiss S."/>
            <person name="Freyhult E."/>
            <person name="Fulton L."/>
            <person name="Fulton R."/>
            <person name="Garcia A.C."/>
            <person name="Gardiner A."/>
            <person name="Garfield D.A."/>
            <person name="Garvin B.E."/>
            <person name="Gibson G."/>
            <person name="Gilbert D."/>
            <person name="Gnerre S."/>
            <person name="Godfrey J."/>
            <person name="Good R."/>
            <person name="Gotea V."/>
            <person name="Gravely B."/>
            <person name="Greenberg A.J."/>
            <person name="Griffiths-Jones S."/>
            <person name="Gross S."/>
            <person name="Guigo R."/>
            <person name="Gustafson E.A."/>
            <person name="Haerty W."/>
            <person name="Hahn M.W."/>
            <person name="Halligan D.L."/>
            <person name="Halpern A.L."/>
            <person name="Halter G.M."/>
            <person name="Han M.V."/>
            <person name="Heger A."/>
            <person name="Hillier L."/>
            <person name="Hinrichs A.S."/>
            <person name="Holmes I."/>
            <person name="Hoskins R.A."/>
            <person name="Hubisz M.J."/>
            <person name="Hultmark D."/>
            <person name="Huntley M.A."/>
            <person name="Jaffe D.B."/>
            <person name="Jagadeeshan S."/>
            <person name="Jeck W.R."/>
            <person name="Johnson J."/>
            <person name="Jones C.D."/>
            <person name="Jordan W.C."/>
            <person name="Karpen G.H."/>
            <person name="Kataoka E."/>
            <person name="Keightley P.D."/>
            <person name="Kheradpour P."/>
            <person name="Kirkness E.F."/>
            <person name="Koerich L.B."/>
            <person name="Kristiansen K."/>
            <person name="Kudrna D."/>
            <person name="Kulathinal R.J."/>
            <person name="Kumar S."/>
            <person name="Kwok R."/>
            <person name="Lander E."/>
            <person name="Langley C.H."/>
            <person name="Lapoint R."/>
            <person name="Lazzaro B.P."/>
            <person name="Lee S.J."/>
            <person name="Levesque L."/>
            <person name="Li R."/>
            <person name="Lin C.F."/>
            <person name="Lin M.F."/>
            <person name="Lindblad-Toh K."/>
            <person name="Llopart A."/>
            <person name="Long M."/>
            <person name="Low L."/>
            <person name="Lozovsky E."/>
            <person name="Lu J."/>
            <person name="Luo M."/>
            <person name="Machado C.A."/>
            <person name="Makalowski W."/>
            <person name="Marzo M."/>
            <person name="Matsuda M."/>
            <person name="Matzkin L."/>
            <person name="McAllister B."/>
            <person name="McBride C.S."/>
            <person name="McKernan B."/>
            <person name="McKernan K."/>
            <person name="Mendez-Lago M."/>
            <person name="Minx P."/>
            <person name="Mollenhauer M.U."/>
            <person name="Montooth K."/>
            <person name="Mount S.M."/>
            <person name="Mu X."/>
            <person name="Myers E."/>
            <person name="Negre B."/>
            <person name="Newfeld S."/>
            <person name="Nielsen R."/>
            <person name="Noor M.A."/>
            <person name="O'Grady P."/>
            <person name="Pachter L."/>
            <person name="Papaceit M."/>
            <person name="Parisi M.J."/>
            <person name="Parisi M."/>
            <person name="Parts L."/>
            <person name="Pedersen J.S."/>
            <person name="Pesole G."/>
            <person name="Phillippy A.M."/>
            <person name="Ponting C.P."/>
            <person name="Pop M."/>
            <person name="Porcelli D."/>
            <person name="Powell J.R."/>
            <person name="Prohaska S."/>
            <person name="Pruitt K."/>
            <person name="Puig M."/>
            <person name="Quesneville H."/>
            <person name="Ram K.R."/>
            <person name="Rand D."/>
            <person name="Rasmussen M.D."/>
            <person name="Reed L.K."/>
            <person name="Reenan R."/>
            <person name="Reily A."/>
            <person name="Remington K.A."/>
            <person name="Rieger T.T."/>
            <person name="Ritchie M.G."/>
            <person name="Robin C."/>
            <person name="Rogers Y.H."/>
            <person name="Rohde C."/>
            <person name="Rozas J."/>
            <person name="Rubenfield M.J."/>
            <person name="Ruiz A."/>
            <person name="Russo S."/>
            <person name="Salzberg S.L."/>
            <person name="Sanchez-Gracia A."/>
            <person name="Saranga D.J."/>
            <person name="Sato H."/>
            <person name="Schaeffer S.W."/>
            <person name="Schatz M.C."/>
            <person name="Schlenke T."/>
            <person name="Schwartz R."/>
            <person name="Segarra C."/>
            <person name="Singh R.S."/>
            <person name="Sirot L."/>
            <person name="Sirota M."/>
            <person name="Sisneros N.B."/>
            <person name="Smith C.D."/>
            <person name="Smith T.F."/>
            <person name="Spieth J."/>
            <person name="Stage D.E."/>
            <person name="Stark A."/>
            <person name="Stephan W."/>
            <person name="Strausberg R.L."/>
            <person name="Strempel S."/>
            <person name="Sturgill D."/>
            <person name="Sutton G."/>
            <person name="Sutton G.G."/>
            <person name="Tao W."/>
            <person name="Teichmann S."/>
            <person name="Tobari Y.N."/>
            <person name="Tomimura Y."/>
            <person name="Tsolas J.M."/>
            <person name="Valente V.L."/>
            <person name="Venter E."/>
            <person name="Venter J.C."/>
            <person name="Vicario S."/>
            <person name="Vieira F.G."/>
            <person name="Vilella A.J."/>
            <person name="Villasante A."/>
            <person name="Walenz B."/>
            <person name="Wang J."/>
            <person name="Wasserman M."/>
            <person name="Watts T."/>
            <person name="Wilson D."/>
            <person name="Wilson R.K."/>
            <person name="Wing R.A."/>
            <person name="Wolfner M.F."/>
            <person name="Wong A."/>
            <person name="Wong G.K."/>
            <person name="Wu C.I."/>
            <person name="Wu G."/>
            <person name="Yamamoto D."/>
            <person name="Yang H.P."/>
            <person name="Yang S.P."/>
            <person name="Yorke J.A."/>
            <person name="Yoshida K."/>
            <person name="Zdobnov E."/>
            <person name="Zhang P."/>
            <person name="Zhang Y."/>
            <person name="Zimin A.V."/>
            <person name="Baldwin J."/>
            <person name="Abdouelleil A."/>
            <person name="Abdulkadir J."/>
            <person name="Abebe A."/>
            <person name="Abera B."/>
            <person name="Abreu J."/>
            <person name="Acer S.C."/>
            <person name="Aftuck L."/>
            <person name="Alexander A."/>
            <person name="An P."/>
            <person name="Anderson E."/>
            <person name="Anderson S."/>
            <person name="Arachi H."/>
            <person name="Azer M."/>
            <person name="Bachantsang P."/>
            <person name="Barry A."/>
            <person name="Bayul T."/>
            <person name="Berlin A."/>
            <person name="Bessette D."/>
            <person name="Bloom T."/>
            <person name="Blye J."/>
            <person name="Boguslavskiy L."/>
            <person name="Bonnet C."/>
            <person name="Boukhgalter B."/>
            <person name="Bourzgui I."/>
            <person name="Brown A."/>
            <person name="Cahill P."/>
            <person name="Channer S."/>
            <person name="Cheshatsang Y."/>
            <person name="Chuda L."/>
            <person name="Citroen M."/>
            <person name="Collymore A."/>
            <person name="Cooke P."/>
            <person name="Costello M."/>
            <person name="D'Aco K."/>
            <person name="Daza R."/>
            <person name="De Haan G."/>
            <person name="DeGray S."/>
            <person name="DeMaso C."/>
            <person name="Dhargay N."/>
            <person name="Dooley K."/>
            <person name="Dooley E."/>
            <person name="Doricent M."/>
            <person name="Dorje P."/>
            <person name="Dorjee K."/>
            <person name="Dupes A."/>
            <person name="Elong R."/>
            <person name="Falk J."/>
            <person name="Farina A."/>
            <person name="Faro S."/>
            <person name="Ferguson D."/>
            <person name="Fisher S."/>
            <person name="Foley C.D."/>
            <person name="Franke A."/>
            <person name="Friedrich D."/>
            <person name="Gadbois L."/>
            <person name="Gearin G."/>
            <person name="Gearin C.R."/>
            <person name="Giannoukos G."/>
            <person name="Goode T."/>
            <person name="Graham J."/>
            <person name="Grandbois E."/>
            <person name="Grewal S."/>
            <person name="Gyaltsen K."/>
            <person name="Hafez N."/>
            <person name="Hagos B."/>
            <person name="Hall J."/>
            <person name="Henson C."/>
            <person name="Hollinger A."/>
            <person name="Honan T."/>
            <person name="Huard M.D."/>
            <person name="Hughes L."/>
            <person name="Hurhula B."/>
            <person name="Husby M.E."/>
            <person name="Kamat A."/>
            <person name="Kanga B."/>
            <person name="Kashin S."/>
            <person name="Khazanovich D."/>
            <person name="Kisner P."/>
            <person name="Lance K."/>
            <person name="Lara M."/>
            <person name="Lee W."/>
            <person name="Lennon N."/>
            <person name="Letendre F."/>
            <person name="LeVine R."/>
            <person name="Lipovsky A."/>
            <person name="Liu X."/>
            <person name="Liu J."/>
            <person name="Liu S."/>
            <person name="Lokyitsang T."/>
            <person name="Lokyitsang Y."/>
            <person name="Lubonja R."/>
            <person name="Lui A."/>
            <person name="MacDonald P."/>
            <person name="Magnisalis V."/>
            <person name="Maru K."/>
            <person name="Matthews C."/>
            <person name="McCusker W."/>
            <person name="McDonough S."/>
            <person name="Mehta T."/>
            <person name="Meldrim J."/>
            <person name="Meneus L."/>
            <person name="Mihai O."/>
            <person name="Mihalev A."/>
            <person name="Mihova T."/>
            <person name="Mittelman R."/>
            <person name="Mlenga V."/>
            <person name="Montmayeur A."/>
            <person name="Mulrain L."/>
            <person name="Navidi A."/>
            <person name="Naylor J."/>
            <person name="Negash T."/>
            <person name="Nguyen T."/>
            <person name="Nguyen N."/>
            <person name="Nicol R."/>
            <person name="Norbu C."/>
            <person name="Norbu N."/>
            <person name="Novod N."/>
            <person name="O'Neill B."/>
            <person name="Osman S."/>
            <person name="Markiewicz E."/>
            <person name="Oyono O.L."/>
            <person name="Patti C."/>
            <person name="Phunkhang P."/>
            <person name="Pierre F."/>
            <person name="Priest M."/>
            <person name="Raghuraman S."/>
            <person name="Rege F."/>
            <person name="Reyes R."/>
            <person name="Rise C."/>
            <person name="Rogov P."/>
            <person name="Ross K."/>
            <person name="Ryan E."/>
            <person name="Settipalli S."/>
            <person name="Shea T."/>
            <person name="Sherpa N."/>
            <person name="Shi L."/>
            <person name="Shih D."/>
            <person name="Sparrow T."/>
            <person name="Spaulding J."/>
            <person name="Stalker J."/>
            <person name="Stange-Thomann N."/>
            <person name="Stavropoulos S."/>
            <person name="Stone C."/>
            <person name="Strader C."/>
            <person name="Tesfaye S."/>
            <person name="Thomson T."/>
            <person name="Thoulutsang Y."/>
            <person name="Thoulutsang D."/>
            <person name="Topham K."/>
            <person name="Topping I."/>
            <person name="Tsamla T."/>
            <person name="Vassiliev H."/>
            <person name="Vo A."/>
            <person name="Wangchuk T."/>
            <person name="Wangdi T."/>
            <person name="Weiand M."/>
            <person name="Wilkinson J."/>
            <person name="Wilson A."/>
            <person name="Yadav S."/>
            <person name="Young G."/>
            <person name="Yu Q."/>
            <person name="Zembek L."/>
            <person name="Zhong D."/>
            <person name="Zimmer A."/>
            <person name="Zwirko Z."/>
            <person name="Jaffe D.B."/>
            <person name="Alvarez P."/>
            <person name="Brockman W."/>
            <person name="Butler J."/>
            <person name="Chin C."/>
            <person name="Gnerre S."/>
            <person name="Grabherr M."/>
            <person name="Kleber M."/>
            <person name="Mauceli E."/>
            <person name="MacCallum I."/>
        </authorList>
    </citation>
    <scope>NUCLEOTIDE SEQUENCE [LARGE SCALE GENOMIC DNA]</scope>
    <source>
        <strain evidence="6">Tai18E2 / Tucson 14021-0261.01</strain>
    </source>
</reference>
<proteinExistence type="predicted"/>
<keyword evidence="2" id="KW-0472">Membrane</keyword>
<dbReference type="InterPro" id="IPR002656">
    <property type="entry name" value="Acyl_transf_3_dom"/>
</dbReference>
<feature type="transmembrane region" description="Helical" evidence="2">
    <location>
        <begin position="575"/>
        <end position="596"/>
    </location>
</feature>
<protein>
    <recommendedName>
        <fullName evidence="4">Nose resistant-to-fluoxetine protein N-terminal domain-containing protein</fullName>
    </recommendedName>
</protein>
<dbReference type="InterPro" id="IPR052728">
    <property type="entry name" value="O2_lipid_transport_reg"/>
</dbReference>
<gene>
    <name evidence="5" type="primary">Dyak\GE15850</name>
    <name evidence="5" type="synonym">dyak_GLEANR_17326</name>
    <name evidence="5" type="synonym">GE15850</name>
    <name evidence="5" type="ORF">Dyak_GE15850</name>
</gene>
<evidence type="ECO:0000256" key="2">
    <source>
        <dbReference type="SAM" id="Phobius"/>
    </source>
</evidence>
<dbReference type="AlphaFoldDB" id="B4PZG6"/>
<keyword evidence="5" id="KW-0012">Acyltransferase</keyword>
<feature type="transmembrane region" description="Helical" evidence="2">
    <location>
        <begin position="370"/>
        <end position="392"/>
    </location>
</feature>
<feature type="signal peptide" evidence="3">
    <location>
        <begin position="1"/>
        <end position="21"/>
    </location>
</feature>
<feature type="compositionally biased region" description="Basic and acidic residues" evidence="1">
    <location>
        <begin position="696"/>
        <end position="708"/>
    </location>
</feature>
<feature type="transmembrane region" description="Helical" evidence="2">
    <location>
        <begin position="646"/>
        <end position="667"/>
    </location>
</feature>
<keyword evidence="5" id="KW-0808">Transferase</keyword>
<evidence type="ECO:0000313" key="6">
    <source>
        <dbReference type="Proteomes" id="UP000002282"/>
    </source>
</evidence>
<dbReference type="PANTHER" id="PTHR11161">
    <property type="entry name" value="O-ACYLTRANSFERASE"/>
    <property type="match status" value="1"/>
</dbReference>
<dbReference type="SMART" id="SM00703">
    <property type="entry name" value="NRF"/>
    <property type="match status" value="1"/>
</dbReference>